<keyword evidence="2" id="KW-0812">Transmembrane</keyword>
<reference evidence="3" key="1">
    <citation type="submission" date="2022-11" db="EMBL/GenBank/DDBJ databases">
        <title>Minimal conservation of predation-associated metabolite biosynthetic gene clusters underscores biosynthetic potential of Myxococcota including descriptions for ten novel species: Archangium lansinium sp. nov., Myxococcus landrumus sp. nov., Nannocystis bai.</title>
        <authorList>
            <person name="Ahearne A."/>
            <person name="Stevens C."/>
            <person name="Dowd S."/>
        </authorList>
    </citation>
    <scope>NUCLEOTIDE SEQUENCE</scope>
    <source>
        <strain evidence="3">Fl3</strain>
    </source>
</reference>
<feature type="compositionally biased region" description="Low complexity" evidence="1">
    <location>
        <begin position="194"/>
        <end position="207"/>
    </location>
</feature>
<gene>
    <name evidence="3" type="ORF">O0S08_30475</name>
</gene>
<name>A0ABY7GUC1_9BACT</name>
<evidence type="ECO:0000256" key="1">
    <source>
        <dbReference type="SAM" id="MobiDB-lite"/>
    </source>
</evidence>
<evidence type="ECO:0000256" key="2">
    <source>
        <dbReference type="SAM" id="Phobius"/>
    </source>
</evidence>
<keyword evidence="2" id="KW-0472">Membrane</keyword>
<feature type="compositionally biased region" description="Pro residues" evidence="1">
    <location>
        <begin position="150"/>
        <end position="159"/>
    </location>
</feature>
<evidence type="ECO:0000313" key="4">
    <source>
        <dbReference type="Proteomes" id="UP001164459"/>
    </source>
</evidence>
<dbReference type="Proteomes" id="UP001164459">
    <property type="component" value="Chromosome"/>
</dbReference>
<sequence>MIIPIILSVALIADASPSARTCEPGDNACKAELFVKRAKKAPTAEQRAKYLHAAHRSYLYLYDETHEARDLCAARRTVDQGLAITGLSDALRADFEAARDALMAREREAGVRCGRTSKPPKTDPPLLAAKRLPNERPVDAPATPSLATTDPPPAPPPAPVAFQSTAKQEEPANDDGSTARPEQPASGDGLLPVTRSSSARPTSARPGRGLAIAGGAGLGIGLVLTGVAGYLGGRLVDTVHAAQEFNSQIDGFASDAEIARDAELKQEYRRLGPPTLALALAGGATLVVSAVLLGVGGRRMARASRMALMPTPGGLAFGARF</sequence>
<evidence type="ECO:0000313" key="3">
    <source>
        <dbReference type="EMBL" id="WAS90535.1"/>
    </source>
</evidence>
<feature type="transmembrane region" description="Helical" evidence="2">
    <location>
        <begin position="276"/>
        <end position="296"/>
    </location>
</feature>
<organism evidence="3 4">
    <name type="scientific">Nannocystis punicea</name>
    <dbReference type="NCBI Taxonomy" id="2995304"/>
    <lineage>
        <taxon>Bacteria</taxon>
        <taxon>Pseudomonadati</taxon>
        <taxon>Myxococcota</taxon>
        <taxon>Polyangia</taxon>
        <taxon>Nannocystales</taxon>
        <taxon>Nannocystaceae</taxon>
        <taxon>Nannocystis</taxon>
    </lineage>
</organism>
<protein>
    <submittedName>
        <fullName evidence="3">Uncharacterized protein</fullName>
    </submittedName>
</protein>
<feature type="region of interest" description="Disordered" evidence="1">
    <location>
        <begin position="108"/>
        <end position="207"/>
    </location>
</feature>
<dbReference type="RefSeq" id="WP_269032862.1">
    <property type="nucleotide sequence ID" value="NZ_CP114040.1"/>
</dbReference>
<feature type="compositionally biased region" description="Low complexity" evidence="1">
    <location>
        <begin position="140"/>
        <end position="149"/>
    </location>
</feature>
<keyword evidence="2" id="KW-1133">Transmembrane helix</keyword>
<keyword evidence="4" id="KW-1185">Reference proteome</keyword>
<proteinExistence type="predicted"/>
<accession>A0ABY7GUC1</accession>
<dbReference type="EMBL" id="CP114040">
    <property type="protein sequence ID" value="WAS90535.1"/>
    <property type="molecule type" value="Genomic_DNA"/>
</dbReference>